<organism evidence="2 3">
    <name type="scientific">Plasmodium vivax</name>
    <name type="common">malaria parasite P. vivax</name>
    <dbReference type="NCBI Taxonomy" id="5855"/>
    <lineage>
        <taxon>Eukaryota</taxon>
        <taxon>Sar</taxon>
        <taxon>Alveolata</taxon>
        <taxon>Apicomplexa</taxon>
        <taxon>Aconoidasida</taxon>
        <taxon>Haemosporida</taxon>
        <taxon>Plasmodiidae</taxon>
        <taxon>Plasmodium</taxon>
        <taxon>Plasmodium (Plasmodium)</taxon>
    </lineage>
</organism>
<evidence type="ECO:0000256" key="1">
    <source>
        <dbReference type="SAM" id="Phobius"/>
    </source>
</evidence>
<sequence>MLLIYKNSFIVFVLFLYDIIDINFFLIVFTQPFYKLIYFYIMLCSFPKSLEKIQEQDKALNIKYNRLLARDKLQRELEYTNMRQKLSDGRRYKKEIKLSGDISMYSQVKKEKPNNLDIYMRNYKDRYMKKKGLSKLDCYYENKVFGKLCHIREVVQKMHNDKKLSKRSFFKKHGLGLFLFALIPAFGLIFPILFGIGGQNPGVLGLCKGDHFDDVENNKKHKSGDDDIGKCFRKLLYDNKELIDIMKYINMLFSFILVTTVLLVFVYIFYKVIKYERIKSGKGKMNRKEYIKYCKEVFNL</sequence>
<dbReference type="EMBL" id="CAJZCX010000015">
    <property type="protein sequence ID" value="CAG9483820.1"/>
    <property type="molecule type" value="Genomic_DNA"/>
</dbReference>
<accession>A0A8S4HFL5</accession>
<evidence type="ECO:0000313" key="3">
    <source>
        <dbReference type="Proteomes" id="UP000779233"/>
    </source>
</evidence>
<keyword evidence="1" id="KW-0472">Membrane</keyword>
<dbReference type="InterPro" id="IPR022139">
    <property type="entry name" value="Fam-L/Fam-M-like_plasmodium"/>
</dbReference>
<feature type="transmembrane region" description="Helical" evidence="1">
    <location>
        <begin position="7"/>
        <end position="27"/>
    </location>
</feature>
<dbReference type="Pfam" id="PF12420">
    <property type="entry name" value="DUF3671"/>
    <property type="match status" value="1"/>
</dbReference>
<dbReference type="AlphaFoldDB" id="A0A8S4HFL5"/>
<feature type="transmembrane region" description="Helical" evidence="1">
    <location>
        <begin position="175"/>
        <end position="196"/>
    </location>
</feature>
<protein>
    <submittedName>
        <fullName evidence="2">(malaria parasite P. vivax) hypothetical protein</fullName>
    </submittedName>
</protein>
<feature type="transmembrane region" description="Helical" evidence="1">
    <location>
        <begin position="248"/>
        <end position="270"/>
    </location>
</feature>
<evidence type="ECO:0000313" key="2">
    <source>
        <dbReference type="EMBL" id="CAG9483820.1"/>
    </source>
</evidence>
<reference evidence="2" key="1">
    <citation type="submission" date="2021-09" db="EMBL/GenBank/DDBJ databases">
        <authorList>
            <consortium name="Pathogen Informatics"/>
        </authorList>
    </citation>
    <scope>NUCLEOTIDE SEQUENCE</scope>
    <source>
        <strain evidence="2">PvW1</strain>
    </source>
</reference>
<gene>
    <name evidence="2" type="ORF">PVW1_020006900</name>
</gene>
<proteinExistence type="predicted"/>
<dbReference type="VEuPathDB" id="PlasmoDB:PVPAM_110054700"/>
<dbReference type="Proteomes" id="UP000779233">
    <property type="component" value="Unassembled WGS sequence"/>
</dbReference>
<keyword evidence="1" id="KW-1133">Transmembrane helix</keyword>
<keyword evidence="1" id="KW-0812">Transmembrane</keyword>
<comment type="caution">
    <text evidence="2">The sequence shown here is derived from an EMBL/GenBank/DDBJ whole genome shotgun (WGS) entry which is preliminary data.</text>
</comment>
<name>A0A8S4HFL5_PLAVI</name>